<dbReference type="AlphaFoldDB" id="A0A1T4LZT0"/>
<dbReference type="Proteomes" id="UP000190389">
    <property type="component" value="Unassembled WGS sequence"/>
</dbReference>
<sequence>MIKSNDKDLLIEIEKLELRYLNKYYYFLKFVQDEMFIGFKTKEKIRDDWFGLYGSEDGKGISDFAVGAERIVYSLMNSKAIGQPNSAPVGSDMFFEVEDAFIHIDMKTVQTHNLNDFRSSIFIGKNQNSYKGFINIKNGFEKREYVPALPTFYNKGKNEEKICLSYFLTILYDRDNLDILVITLISMPNGELESYYKERVLCPGKNPDKARLNLANVNKFELLEGEPSRIKVIYFNEKMDNKLKLQLALYYNIYKNQIN</sequence>
<dbReference type="EMBL" id="FUXF01000025">
    <property type="protein sequence ID" value="SJZ60233.1"/>
    <property type="molecule type" value="Genomic_DNA"/>
</dbReference>
<evidence type="ECO:0000313" key="1">
    <source>
        <dbReference type="EMBL" id="SJZ60233.1"/>
    </source>
</evidence>
<name>A0A1T4LZT0_9BACT</name>
<organism evidence="1 2">
    <name type="scientific">Mycoplasmopsis verecunda</name>
    <dbReference type="NCBI Taxonomy" id="171291"/>
    <lineage>
        <taxon>Bacteria</taxon>
        <taxon>Bacillati</taxon>
        <taxon>Mycoplasmatota</taxon>
        <taxon>Mycoplasmoidales</taxon>
        <taxon>Metamycoplasmataceae</taxon>
        <taxon>Mycoplasmopsis</taxon>
    </lineage>
</organism>
<dbReference type="RefSeq" id="WP_143826138.1">
    <property type="nucleotide sequence ID" value="NZ_CP137850.1"/>
</dbReference>
<keyword evidence="2" id="KW-1185">Reference proteome</keyword>
<gene>
    <name evidence="1" type="ORF">SAMN02745154_00589</name>
</gene>
<dbReference type="STRING" id="171291.SAMN02745154_00589"/>
<accession>A0A1T4LZT0</accession>
<reference evidence="2" key="1">
    <citation type="submission" date="2017-02" db="EMBL/GenBank/DDBJ databases">
        <authorList>
            <person name="Varghese N."/>
            <person name="Submissions S."/>
        </authorList>
    </citation>
    <scope>NUCLEOTIDE SEQUENCE [LARGE SCALE GENOMIC DNA]</scope>
    <source>
        <strain evidence="2">ATCC 27862</strain>
    </source>
</reference>
<evidence type="ECO:0000313" key="2">
    <source>
        <dbReference type="Proteomes" id="UP000190389"/>
    </source>
</evidence>
<proteinExistence type="predicted"/>
<protein>
    <submittedName>
        <fullName evidence="1">Uncharacterized protein</fullName>
    </submittedName>
</protein>
<dbReference type="OrthoDB" id="2867897at2"/>